<dbReference type="STRING" id="880071.Fleli_0709"/>
<protein>
    <submittedName>
        <fullName evidence="9">Putative permease</fullName>
    </submittedName>
</protein>
<feature type="transmembrane region" description="Helical" evidence="8">
    <location>
        <begin position="59"/>
        <end position="84"/>
    </location>
</feature>
<evidence type="ECO:0000256" key="2">
    <source>
        <dbReference type="ARBA" id="ARBA00009773"/>
    </source>
</evidence>
<dbReference type="HOGENOM" id="CLU_031275_8_2_10"/>
<accession>I4AGT5</accession>
<organism evidence="9 10">
    <name type="scientific">Bernardetia litoralis (strain ATCC 23117 / DSM 6794 / NBRC 15988 / NCIMB 1366 / Fx l1 / Sio-4)</name>
    <name type="common">Flexibacter litoralis</name>
    <dbReference type="NCBI Taxonomy" id="880071"/>
    <lineage>
        <taxon>Bacteria</taxon>
        <taxon>Pseudomonadati</taxon>
        <taxon>Bacteroidota</taxon>
        <taxon>Cytophagia</taxon>
        <taxon>Cytophagales</taxon>
        <taxon>Bernardetiaceae</taxon>
        <taxon>Bernardetia</taxon>
    </lineage>
</organism>
<dbReference type="PANTHER" id="PTHR21716">
    <property type="entry name" value="TRANSMEMBRANE PROTEIN"/>
    <property type="match status" value="1"/>
</dbReference>
<sequence precursor="true">MSKRLVLLCLGILIAAILSWFFSTIVGYFIIAMVFSAVLQTPTNYINQIQIAGIQLPRAVAVMLSFSIFAGIIALFVLLFIPLVSEQIEFISVLDYNSLFSTIISPIDYIEKFLIEKKWVNEKEGFLMTELQNYFLEFFKDMKFGNVINQILDTTSTVLIGAISVMFISFFLLYEKGLFRRNIIALIPNAYFEVSISAIYKIEKLLSNYLFGLLIQMFSIFTLVSIGLIVSEVKYALTIAIFAAIANLIPYIGPILGASFGLIVSLSTQLQQTQDTAFSILAIKVIIVFLIVQFSDNLLLQPIIFSRSIKAHPLEIFSVVFMGAALAGAVGMIFAIPVYTILRVMALEFWKGYKEYRIFSKG</sequence>
<dbReference type="Proteomes" id="UP000006054">
    <property type="component" value="Chromosome"/>
</dbReference>
<feature type="transmembrane region" description="Helical" evidence="8">
    <location>
        <begin position="236"/>
        <end position="264"/>
    </location>
</feature>
<evidence type="ECO:0000256" key="1">
    <source>
        <dbReference type="ARBA" id="ARBA00004651"/>
    </source>
</evidence>
<dbReference type="AlphaFoldDB" id="I4AGT5"/>
<dbReference type="PANTHER" id="PTHR21716:SF53">
    <property type="entry name" value="PERMEASE PERM-RELATED"/>
    <property type="match status" value="1"/>
</dbReference>
<dbReference type="RefSeq" id="WP_014796629.1">
    <property type="nucleotide sequence ID" value="NC_018018.1"/>
</dbReference>
<dbReference type="GO" id="GO:0055085">
    <property type="term" value="P:transmembrane transport"/>
    <property type="evidence" value="ECO:0007669"/>
    <property type="project" value="TreeGrafter"/>
</dbReference>
<evidence type="ECO:0000256" key="4">
    <source>
        <dbReference type="ARBA" id="ARBA00022475"/>
    </source>
</evidence>
<keyword evidence="10" id="KW-1185">Reference proteome</keyword>
<dbReference type="eggNOG" id="COG0628">
    <property type="taxonomic scope" value="Bacteria"/>
</dbReference>
<comment type="subcellular location">
    <subcellularLocation>
        <location evidence="1">Cell membrane</location>
        <topology evidence="1">Multi-pass membrane protein</topology>
    </subcellularLocation>
</comment>
<evidence type="ECO:0000313" key="9">
    <source>
        <dbReference type="EMBL" id="AFM03170.1"/>
    </source>
</evidence>
<evidence type="ECO:0000256" key="3">
    <source>
        <dbReference type="ARBA" id="ARBA00022448"/>
    </source>
</evidence>
<comment type="similarity">
    <text evidence="2">Belongs to the autoinducer-2 exporter (AI-2E) (TC 2.A.86) family.</text>
</comment>
<keyword evidence="5 8" id="KW-0812">Transmembrane</keyword>
<dbReference type="EMBL" id="CP003345">
    <property type="protein sequence ID" value="AFM03170.1"/>
    <property type="molecule type" value="Genomic_DNA"/>
</dbReference>
<evidence type="ECO:0000313" key="10">
    <source>
        <dbReference type="Proteomes" id="UP000006054"/>
    </source>
</evidence>
<feature type="transmembrane region" description="Helical" evidence="8">
    <location>
        <begin position="156"/>
        <end position="174"/>
    </location>
</feature>
<keyword evidence="7 8" id="KW-0472">Membrane</keyword>
<evidence type="ECO:0000256" key="7">
    <source>
        <dbReference type="ARBA" id="ARBA00023136"/>
    </source>
</evidence>
<keyword evidence="3" id="KW-0813">Transport</keyword>
<dbReference type="OrthoDB" id="9793390at2"/>
<feature type="transmembrane region" description="Helical" evidence="8">
    <location>
        <begin position="276"/>
        <end position="296"/>
    </location>
</feature>
<name>I4AGT5_BERLS</name>
<keyword evidence="6 8" id="KW-1133">Transmembrane helix</keyword>
<dbReference type="KEGG" id="fli:Fleli_0709"/>
<evidence type="ECO:0000256" key="6">
    <source>
        <dbReference type="ARBA" id="ARBA00022989"/>
    </source>
</evidence>
<feature type="transmembrane region" description="Helical" evidence="8">
    <location>
        <begin position="5"/>
        <end position="22"/>
    </location>
</feature>
<feature type="transmembrane region" description="Helical" evidence="8">
    <location>
        <begin position="209"/>
        <end position="230"/>
    </location>
</feature>
<gene>
    <name evidence="9" type="ordered locus">Fleli_0709</name>
</gene>
<dbReference type="InterPro" id="IPR002549">
    <property type="entry name" value="AI-2E-like"/>
</dbReference>
<keyword evidence="4" id="KW-1003">Cell membrane</keyword>
<proteinExistence type="inferred from homology"/>
<dbReference type="PATRIC" id="fig|880071.3.peg.678"/>
<dbReference type="GO" id="GO:0005886">
    <property type="term" value="C:plasma membrane"/>
    <property type="evidence" value="ECO:0007669"/>
    <property type="project" value="UniProtKB-SubCell"/>
</dbReference>
<evidence type="ECO:0000256" key="8">
    <source>
        <dbReference type="SAM" id="Phobius"/>
    </source>
</evidence>
<reference evidence="10" key="1">
    <citation type="submission" date="2012-06" db="EMBL/GenBank/DDBJ databases">
        <title>The complete genome of Flexibacter litoralis DSM 6794.</title>
        <authorList>
            <person name="Lucas S."/>
            <person name="Copeland A."/>
            <person name="Lapidus A."/>
            <person name="Glavina del Rio T."/>
            <person name="Dalin E."/>
            <person name="Tice H."/>
            <person name="Bruce D."/>
            <person name="Goodwin L."/>
            <person name="Pitluck S."/>
            <person name="Peters L."/>
            <person name="Ovchinnikova G."/>
            <person name="Lu M."/>
            <person name="Kyrpides N."/>
            <person name="Mavromatis K."/>
            <person name="Ivanova N."/>
            <person name="Brettin T."/>
            <person name="Detter J.C."/>
            <person name="Han C."/>
            <person name="Larimer F."/>
            <person name="Land M."/>
            <person name="Hauser L."/>
            <person name="Markowitz V."/>
            <person name="Cheng J.-F."/>
            <person name="Hugenholtz P."/>
            <person name="Woyke T."/>
            <person name="Wu D."/>
            <person name="Spring S."/>
            <person name="Lang E."/>
            <person name="Kopitz M."/>
            <person name="Brambilla E."/>
            <person name="Klenk H.-P."/>
            <person name="Eisen J.A."/>
        </authorList>
    </citation>
    <scope>NUCLEOTIDE SEQUENCE [LARGE SCALE GENOMIC DNA]</scope>
    <source>
        <strain evidence="10">ATCC 23117 / DSM 6794 / NBRC 15988 / NCIMB 1366 / Sio-4</strain>
    </source>
</reference>
<feature type="transmembrane region" description="Helical" evidence="8">
    <location>
        <begin position="316"/>
        <end position="342"/>
    </location>
</feature>
<evidence type="ECO:0000256" key="5">
    <source>
        <dbReference type="ARBA" id="ARBA00022692"/>
    </source>
</evidence>
<dbReference type="Pfam" id="PF01594">
    <property type="entry name" value="AI-2E_transport"/>
    <property type="match status" value="1"/>
</dbReference>